<reference evidence="3" key="1">
    <citation type="journal article" date="2017" name="Plant J.">
        <title>The pomegranate (Punica granatum L.) genome and the genomics of punicalagin biosynthesis.</title>
        <authorList>
            <person name="Qin G."/>
            <person name="Xu C."/>
            <person name="Ming R."/>
            <person name="Tang H."/>
            <person name="Guyot R."/>
            <person name="Kramer E.M."/>
            <person name="Hu Y."/>
            <person name="Yi X."/>
            <person name="Qi Y."/>
            <person name="Xu X."/>
            <person name="Gao Z."/>
            <person name="Pan H."/>
            <person name="Jian J."/>
            <person name="Tian Y."/>
            <person name="Yue Z."/>
            <person name="Xu Y."/>
        </authorList>
    </citation>
    <scope>NUCLEOTIDE SEQUENCE [LARGE SCALE GENOMIC DNA]</scope>
    <source>
        <strain evidence="3">cv. Dabenzi</strain>
    </source>
</reference>
<organism evidence="1 3">
    <name type="scientific">Punica granatum</name>
    <name type="common">Pomegranate</name>
    <dbReference type="NCBI Taxonomy" id="22663"/>
    <lineage>
        <taxon>Eukaryota</taxon>
        <taxon>Viridiplantae</taxon>
        <taxon>Streptophyta</taxon>
        <taxon>Embryophyta</taxon>
        <taxon>Tracheophyta</taxon>
        <taxon>Spermatophyta</taxon>
        <taxon>Magnoliopsida</taxon>
        <taxon>eudicotyledons</taxon>
        <taxon>Gunneridae</taxon>
        <taxon>Pentapetalae</taxon>
        <taxon>rosids</taxon>
        <taxon>malvids</taxon>
        <taxon>Myrtales</taxon>
        <taxon>Lythraceae</taxon>
        <taxon>Punica</taxon>
    </lineage>
</organism>
<reference evidence="2 4" key="3">
    <citation type="submission" date="2017-11" db="EMBL/GenBank/DDBJ databases">
        <title>De-novo sequencing of pomegranate (Punica granatum L.) genome.</title>
        <authorList>
            <person name="Akparov Z."/>
            <person name="Amiraslanov A."/>
            <person name="Hajiyeva S."/>
            <person name="Abbasov M."/>
            <person name="Kaur K."/>
            <person name="Hamwieh A."/>
            <person name="Solovyev V."/>
            <person name="Salamov A."/>
            <person name="Braich B."/>
            <person name="Kosarev P."/>
            <person name="Mahmoud A."/>
            <person name="Hajiyev E."/>
            <person name="Babayeva S."/>
            <person name="Izzatullayeva V."/>
            <person name="Mammadov A."/>
            <person name="Mammadov A."/>
            <person name="Sharifova S."/>
            <person name="Ojaghi J."/>
            <person name="Eynullazada K."/>
            <person name="Bayramov B."/>
            <person name="Abdulazimova A."/>
            <person name="Shahmuradov I."/>
        </authorList>
    </citation>
    <scope>NUCLEOTIDE SEQUENCE [LARGE SCALE GENOMIC DNA]</scope>
    <source>
        <strain evidence="2">AG2017</strain>
        <strain evidence="4">cv. AG2017</strain>
        <tissue evidence="2">Leaf</tissue>
    </source>
</reference>
<keyword evidence="4" id="KW-1185">Reference proteome</keyword>
<reference evidence="1" key="2">
    <citation type="submission" date="2017-06" db="EMBL/GenBank/DDBJ databases">
        <title>The pomegranate genome and the genomics of punicalagin biosynthesis.</title>
        <authorList>
            <person name="Xu C."/>
        </authorList>
    </citation>
    <scope>NUCLEOTIDE SEQUENCE [LARGE SCALE GENOMIC DNA]</scope>
    <source>
        <tissue evidence="1">Fresh leaf</tissue>
    </source>
</reference>
<evidence type="ECO:0000313" key="2">
    <source>
        <dbReference type="EMBL" id="PKI61621.1"/>
    </source>
</evidence>
<evidence type="ECO:0000313" key="1">
    <source>
        <dbReference type="EMBL" id="OWM82787.1"/>
    </source>
</evidence>
<proteinExistence type="predicted"/>
<comment type="caution">
    <text evidence="1">The sequence shown here is derived from an EMBL/GenBank/DDBJ whole genome shotgun (WGS) entry which is preliminary data.</text>
</comment>
<accession>A0A218XCW2</accession>
<gene>
    <name evidence="1" type="ORF">CDL15_Pgr008668</name>
    <name evidence="2" type="ORF">CRG98_017996</name>
</gene>
<protein>
    <submittedName>
        <fullName evidence="1">Uncharacterized protein</fullName>
    </submittedName>
</protein>
<evidence type="ECO:0000313" key="3">
    <source>
        <dbReference type="Proteomes" id="UP000197138"/>
    </source>
</evidence>
<evidence type="ECO:0000313" key="4">
    <source>
        <dbReference type="Proteomes" id="UP000233551"/>
    </source>
</evidence>
<dbReference type="EMBL" id="PGOL01001024">
    <property type="protein sequence ID" value="PKI61621.1"/>
    <property type="molecule type" value="Genomic_DNA"/>
</dbReference>
<dbReference type="Proteomes" id="UP000197138">
    <property type="component" value="Unassembled WGS sequence"/>
</dbReference>
<dbReference type="EMBL" id="MTKT01001958">
    <property type="protein sequence ID" value="OWM82787.1"/>
    <property type="molecule type" value="Genomic_DNA"/>
</dbReference>
<sequence length="105" mass="11592">MLIIRRQSKPDEAKAFIVGNGHEDSLRGQHQSSAICVEKSESGSNLSKVERRKWWSSDNGAAMVAVRRAAVLVEALRSAAVGMGSGGGQRRLQWMRDDGGWRIER</sequence>
<dbReference type="Proteomes" id="UP000233551">
    <property type="component" value="Unassembled WGS sequence"/>
</dbReference>
<dbReference type="AlphaFoldDB" id="A0A218XCW2"/>
<name>A0A218XCW2_PUNGR</name>